<evidence type="ECO:0000313" key="3">
    <source>
        <dbReference type="EMBL" id="RUO77740.1"/>
    </source>
</evidence>
<proteinExistence type="predicted"/>
<dbReference type="CDD" id="cd14847">
    <property type="entry name" value="DD-carboxypeptidase_like"/>
    <property type="match status" value="1"/>
</dbReference>
<dbReference type="AlphaFoldDB" id="A0A432ZIT1"/>
<reference evidence="3 4" key="1">
    <citation type="journal article" date="2011" name="Front. Microbiol.">
        <title>Genomic signatures of strain selection and enhancement in Bacillus atrophaeus var. globigii, a historical biowarfare simulant.</title>
        <authorList>
            <person name="Gibbons H.S."/>
            <person name="Broomall S.M."/>
            <person name="McNew L.A."/>
            <person name="Daligault H."/>
            <person name="Chapman C."/>
            <person name="Bruce D."/>
            <person name="Karavis M."/>
            <person name="Krepps M."/>
            <person name="McGregor P.A."/>
            <person name="Hong C."/>
            <person name="Park K.H."/>
            <person name="Akmal A."/>
            <person name="Feldman A."/>
            <person name="Lin J.S."/>
            <person name="Chang W.E."/>
            <person name="Higgs B.W."/>
            <person name="Demirev P."/>
            <person name="Lindquist J."/>
            <person name="Liem A."/>
            <person name="Fochler E."/>
            <person name="Read T.D."/>
            <person name="Tapia R."/>
            <person name="Johnson S."/>
            <person name="Bishop-Lilly K.A."/>
            <person name="Detter C."/>
            <person name="Han C."/>
            <person name="Sozhamannan S."/>
            <person name="Rosenzweig C.N."/>
            <person name="Skowronski E.W."/>
        </authorList>
    </citation>
    <scope>NUCLEOTIDE SEQUENCE [LARGE SCALE GENOMIC DNA]</scope>
    <source>
        <strain evidence="3 4">CL-SP19</strain>
    </source>
</reference>
<dbReference type="Proteomes" id="UP000287908">
    <property type="component" value="Unassembled WGS sequence"/>
</dbReference>
<organism evidence="3 4">
    <name type="scientific">Idiomarina seosinensis</name>
    <dbReference type="NCBI Taxonomy" id="281739"/>
    <lineage>
        <taxon>Bacteria</taxon>
        <taxon>Pseudomonadati</taxon>
        <taxon>Pseudomonadota</taxon>
        <taxon>Gammaproteobacteria</taxon>
        <taxon>Alteromonadales</taxon>
        <taxon>Idiomarinaceae</taxon>
        <taxon>Idiomarina</taxon>
    </lineage>
</organism>
<evidence type="ECO:0000313" key="4">
    <source>
        <dbReference type="Proteomes" id="UP000287908"/>
    </source>
</evidence>
<dbReference type="EMBL" id="PIQF01000001">
    <property type="protein sequence ID" value="RUO77740.1"/>
    <property type="molecule type" value="Genomic_DNA"/>
</dbReference>
<evidence type="ECO:0000256" key="1">
    <source>
        <dbReference type="SAM" id="MobiDB-lite"/>
    </source>
</evidence>
<keyword evidence="3" id="KW-0645">Protease</keyword>
<dbReference type="GO" id="GO:0004180">
    <property type="term" value="F:carboxypeptidase activity"/>
    <property type="evidence" value="ECO:0007669"/>
    <property type="project" value="UniProtKB-KW"/>
</dbReference>
<dbReference type="Gene3D" id="3.30.1380.10">
    <property type="match status" value="1"/>
</dbReference>
<dbReference type="PANTHER" id="PTHR34385:SF1">
    <property type="entry name" value="PEPTIDOGLYCAN L-ALANYL-D-GLUTAMATE ENDOPEPTIDASE CWLK"/>
    <property type="match status" value="1"/>
</dbReference>
<dbReference type="PANTHER" id="PTHR34385">
    <property type="entry name" value="D-ALANYL-D-ALANINE CARBOXYPEPTIDASE"/>
    <property type="match status" value="1"/>
</dbReference>
<accession>A0A432ZIT1</accession>
<feature type="compositionally biased region" description="Polar residues" evidence="1">
    <location>
        <begin position="8"/>
        <end position="21"/>
    </location>
</feature>
<feature type="domain" description="D-alanyl-D-alanine carboxypeptidase-like core" evidence="2">
    <location>
        <begin position="23"/>
        <end position="180"/>
    </location>
</feature>
<gene>
    <name evidence="3" type="ORF">CWI81_04480</name>
</gene>
<name>A0A432ZIT1_9GAMM</name>
<dbReference type="InterPro" id="IPR009045">
    <property type="entry name" value="Zn_M74/Hedgehog-like"/>
</dbReference>
<dbReference type="Pfam" id="PF02557">
    <property type="entry name" value="VanY"/>
    <property type="match status" value="1"/>
</dbReference>
<protein>
    <submittedName>
        <fullName evidence="3">D-alanyl-D-alanine carboxypeptidase</fullName>
    </submittedName>
</protein>
<comment type="caution">
    <text evidence="3">The sequence shown here is derived from an EMBL/GenBank/DDBJ whole genome shotgun (WGS) entry which is preliminary data.</text>
</comment>
<evidence type="ECO:0000259" key="2">
    <source>
        <dbReference type="Pfam" id="PF02557"/>
    </source>
</evidence>
<dbReference type="RefSeq" id="WP_126784010.1">
    <property type="nucleotide sequence ID" value="NZ_PIQF01000001.1"/>
</dbReference>
<dbReference type="OrthoDB" id="9792074at2"/>
<sequence length="240" mass="27293">MLNFAELTGQTQTHLQPVPSEQHSLQADTAAAYQRLKQAASEQSINMNIASGFRSLERQLAIWNRKWRGELPLLDKTGSSLDVNSLTNREKLTAILHWSALPGASRHHWGTDLDIYDARGLADSDSSLQLIPAEYCDPKGPCYNLWVWLSEHAHEYGFFFPYARYQGGIAQEPWHLSYRPVANKLQQQLTVDALIELIRSLEIEGQSTILEHINDIYKNYINNICEDNGWTNTWCGSSSF</sequence>
<keyword evidence="3" id="KW-0378">Hydrolase</keyword>
<keyword evidence="4" id="KW-1185">Reference proteome</keyword>
<dbReference type="GO" id="GO:0006508">
    <property type="term" value="P:proteolysis"/>
    <property type="evidence" value="ECO:0007669"/>
    <property type="project" value="InterPro"/>
</dbReference>
<dbReference type="InterPro" id="IPR052179">
    <property type="entry name" value="DD-CPase-like"/>
</dbReference>
<feature type="region of interest" description="Disordered" evidence="1">
    <location>
        <begin position="1"/>
        <end position="21"/>
    </location>
</feature>
<dbReference type="SUPFAM" id="SSF55166">
    <property type="entry name" value="Hedgehog/DD-peptidase"/>
    <property type="match status" value="1"/>
</dbReference>
<dbReference type="InterPro" id="IPR003709">
    <property type="entry name" value="VanY-like_core_dom"/>
</dbReference>
<keyword evidence="3" id="KW-0121">Carboxypeptidase</keyword>